<dbReference type="Gramene" id="KQK86346">
    <property type="protein sequence ID" value="KQK86346"/>
    <property type="gene ID" value="SETIT_039946mg"/>
</dbReference>
<dbReference type="InterPro" id="IPR036093">
    <property type="entry name" value="NAC_dom_sf"/>
</dbReference>
<evidence type="ECO:0000256" key="1">
    <source>
        <dbReference type="ARBA" id="ARBA00023015"/>
    </source>
</evidence>
<dbReference type="OMA" id="LACPPMD"/>
<keyword evidence="8" id="KW-1185">Reference proteome</keyword>
<dbReference type="HOGENOM" id="CLU_710950_0_0_1"/>
<evidence type="ECO:0000256" key="3">
    <source>
        <dbReference type="ARBA" id="ARBA00023163"/>
    </source>
</evidence>
<evidence type="ECO:0000259" key="6">
    <source>
        <dbReference type="PROSITE" id="PS51005"/>
    </source>
</evidence>
<name>K4AM11_SETIT</name>
<keyword evidence="4" id="KW-0539">Nucleus</keyword>
<dbReference type="GO" id="GO:0006355">
    <property type="term" value="P:regulation of DNA-templated transcription"/>
    <property type="evidence" value="ECO:0007669"/>
    <property type="project" value="InterPro"/>
</dbReference>
<organism evidence="7 8">
    <name type="scientific">Setaria italica</name>
    <name type="common">Foxtail millet</name>
    <name type="synonym">Panicum italicum</name>
    <dbReference type="NCBI Taxonomy" id="4555"/>
    <lineage>
        <taxon>Eukaryota</taxon>
        <taxon>Viridiplantae</taxon>
        <taxon>Streptophyta</taxon>
        <taxon>Embryophyta</taxon>
        <taxon>Tracheophyta</taxon>
        <taxon>Spermatophyta</taxon>
        <taxon>Magnoliopsida</taxon>
        <taxon>Liliopsida</taxon>
        <taxon>Poales</taxon>
        <taxon>Poaceae</taxon>
        <taxon>PACMAD clade</taxon>
        <taxon>Panicoideae</taxon>
        <taxon>Panicodae</taxon>
        <taxon>Paniceae</taxon>
        <taxon>Cenchrinae</taxon>
        <taxon>Setaria</taxon>
    </lineage>
</organism>
<protein>
    <recommendedName>
        <fullName evidence="6">NAC domain-containing protein</fullName>
    </recommendedName>
</protein>
<reference evidence="8" key="1">
    <citation type="journal article" date="2012" name="Nat. Biotechnol.">
        <title>Reference genome sequence of the model plant Setaria.</title>
        <authorList>
            <person name="Bennetzen J.L."/>
            <person name="Schmutz J."/>
            <person name="Wang H."/>
            <person name="Percifield R."/>
            <person name="Hawkins J."/>
            <person name="Pontaroli A.C."/>
            <person name="Estep M."/>
            <person name="Feng L."/>
            <person name="Vaughn J.N."/>
            <person name="Grimwood J."/>
            <person name="Jenkins J."/>
            <person name="Barry K."/>
            <person name="Lindquist E."/>
            <person name="Hellsten U."/>
            <person name="Deshpande S."/>
            <person name="Wang X."/>
            <person name="Wu X."/>
            <person name="Mitros T."/>
            <person name="Triplett J."/>
            <person name="Yang X."/>
            <person name="Ye C.Y."/>
            <person name="Mauro-Herrera M."/>
            <person name="Wang L."/>
            <person name="Li P."/>
            <person name="Sharma M."/>
            <person name="Sharma R."/>
            <person name="Ronald P.C."/>
            <person name="Panaud O."/>
            <person name="Kellogg E.A."/>
            <person name="Brutnell T.P."/>
            <person name="Doust A.N."/>
            <person name="Tuskan G.A."/>
            <person name="Rokhsar D."/>
            <person name="Devos K.M."/>
        </authorList>
    </citation>
    <scope>NUCLEOTIDE SEQUENCE [LARGE SCALE GENOMIC DNA]</scope>
    <source>
        <strain evidence="8">cv. Yugu1</strain>
    </source>
</reference>
<evidence type="ECO:0000256" key="4">
    <source>
        <dbReference type="ARBA" id="ARBA00023242"/>
    </source>
</evidence>
<feature type="domain" description="NAC" evidence="6">
    <location>
        <begin position="1"/>
        <end position="159"/>
    </location>
</feature>
<evidence type="ECO:0000256" key="5">
    <source>
        <dbReference type="SAM" id="MobiDB-lite"/>
    </source>
</evidence>
<dbReference type="STRING" id="4555.K4AM11"/>
<dbReference type="AlphaFoldDB" id="K4AM11"/>
<dbReference type="PROSITE" id="PS51005">
    <property type="entry name" value="NAC"/>
    <property type="match status" value="1"/>
</dbReference>
<dbReference type="GO" id="GO:0003677">
    <property type="term" value="F:DNA binding"/>
    <property type="evidence" value="ECO:0007669"/>
    <property type="project" value="UniProtKB-KW"/>
</dbReference>
<feature type="region of interest" description="Disordered" evidence="5">
    <location>
        <begin position="159"/>
        <end position="209"/>
    </location>
</feature>
<feature type="region of interest" description="Disordered" evidence="5">
    <location>
        <begin position="270"/>
        <end position="302"/>
    </location>
</feature>
<sequence>MELQQHCAPSDESLIDDYLRPKIAGKQGVGGDCVHDADVYSDHCTPTTSCASTTPRTAGFGISSAPRDTSAARTRPGDAAVPDSGRGRSPAPTARRRGPGTRGRPSTRWKAAPAGTSGSHHRETTPSGAIIKPGWMMVEYGIAEEHGGGDMLLCKVYKSSRGGPGSSDVSSRCALASSPARKRKADAVEHPEDPTRARQRQLYETNEEDDDAMSFAQMLEDELELLSYFKTENLPGGGEPAAPEYQDQPNDDDVMEISLDEFLGSSAARAVPPRAARTESAAAASCAQAPSPERSSTPSAFTDDDDMCGLALACPPMDDEYVELILSKPLVQFDPALIEEFINDQ</sequence>
<dbReference type="InParanoid" id="K4AM11"/>
<keyword evidence="2" id="KW-0238">DNA-binding</keyword>
<keyword evidence="3" id="KW-0804">Transcription</keyword>
<feature type="compositionally biased region" description="Low complexity" evidence="5">
    <location>
        <begin position="44"/>
        <end position="58"/>
    </location>
</feature>
<dbReference type="Gene3D" id="2.170.150.80">
    <property type="entry name" value="NAC domain"/>
    <property type="match status" value="1"/>
</dbReference>
<dbReference type="EMBL" id="AGNK02005296">
    <property type="status" value="NOT_ANNOTATED_CDS"/>
    <property type="molecule type" value="Genomic_DNA"/>
</dbReference>
<evidence type="ECO:0000313" key="8">
    <source>
        <dbReference type="Proteomes" id="UP000004995"/>
    </source>
</evidence>
<proteinExistence type="predicted"/>
<evidence type="ECO:0000313" key="7">
    <source>
        <dbReference type="EnsemblPlants" id="KQK86346"/>
    </source>
</evidence>
<feature type="compositionally biased region" description="Low complexity" evidence="5">
    <location>
        <begin position="270"/>
        <end position="292"/>
    </location>
</feature>
<feature type="compositionally biased region" description="Basic and acidic residues" evidence="5">
    <location>
        <begin position="185"/>
        <end position="196"/>
    </location>
</feature>
<dbReference type="FunCoup" id="K4AM11">
    <property type="interactions" value="481"/>
</dbReference>
<dbReference type="EnsemblPlants" id="KQK86346">
    <property type="protein sequence ID" value="KQK86346"/>
    <property type="gene ID" value="SETIT_039946mg"/>
</dbReference>
<dbReference type="InterPro" id="IPR003441">
    <property type="entry name" value="NAC-dom"/>
</dbReference>
<evidence type="ECO:0000256" key="2">
    <source>
        <dbReference type="ARBA" id="ARBA00023125"/>
    </source>
</evidence>
<reference evidence="7" key="2">
    <citation type="submission" date="2018-08" db="UniProtKB">
        <authorList>
            <consortium name="EnsemblPlants"/>
        </authorList>
    </citation>
    <scope>IDENTIFICATION</scope>
    <source>
        <strain evidence="7">Yugu1</strain>
    </source>
</reference>
<dbReference type="Proteomes" id="UP000004995">
    <property type="component" value="Unassembled WGS sequence"/>
</dbReference>
<accession>K4AM11</accession>
<feature type="region of interest" description="Disordered" evidence="5">
    <location>
        <begin position="44"/>
        <end position="130"/>
    </location>
</feature>
<keyword evidence="1" id="KW-0805">Transcription regulation</keyword>